<dbReference type="AlphaFoldDB" id="A0A5D3BW86"/>
<sequence>MDWCREIVWDTPNDTQYAKLKEPDHIYDFLVGLNPKFDTVCGRILIKIPIPSLMEVCFKVCLEEDHSNVMSVLNIPTICSAAFIAQSSNHDSEKNNGKPIPNSRRAYISETTPARTSHSTGPTVSQTKTSTLGVIAQSGMPQSLGLISVDGKNPWILDLGATNHLISSLEHFISYALCVGNEKTRIVDDFLVPITSKGQIVPFDDFAL</sequence>
<proteinExistence type="predicted"/>
<comment type="caution">
    <text evidence="1">The sequence shown here is derived from an EMBL/GenBank/DDBJ whole genome shotgun (WGS) entry which is preliminary data.</text>
</comment>
<gene>
    <name evidence="1" type="ORF">E5676_scaffold784G00090</name>
</gene>
<dbReference type="EMBL" id="SSTD01015580">
    <property type="protein sequence ID" value="TYK02486.1"/>
    <property type="molecule type" value="Genomic_DNA"/>
</dbReference>
<reference evidence="1 2" key="1">
    <citation type="submission" date="2019-08" db="EMBL/GenBank/DDBJ databases">
        <title>Draft genome sequences of two oriental melons (Cucumis melo L. var makuwa).</title>
        <authorList>
            <person name="Kwon S.-Y."/>
        </authorList>
    </citation>
    <scope>NUCLEOTIDE SEQUENCE [LARGE SCALE GENOMIC DNA]</scope>
    <source>
        <strain evidence="2">cv. Chang Bougi</strain>
        <tissue evidence="1">Leaf</tissue>
    </source>
</reference>
<name>A0A5D3BW86_CUCMM</name>
<organism evidence="1 2">
    <name type="scientific">Cucumis melo var. makuwa</name>
    <name type="common">Oriental melon</name>
    <dbReference type="NCBI Taxonomy" id="1194695"/>
    <lineage>
        <taxon>Eukaryota</taxon>
        <taxon>Viridiplantae</taxon>
        <taxon>Streptophyta</taxon>
        <taxon>Embryophyta</taxon>
        <taxon>Tracheophyta</taxon>
        <taxon>Spermatophyta</taxon>
        <taxon>Magnoliopsida</taxon>
        <taxon>eudicotyledons</taxon>
        <taxon>Gunneridae</taxon>
        <taxon>Pentapetalae</taxon>
        <taxon>rosids</taxon>
        <taxon>fabids</taxon>
        <taxon>Cucurbitales</taxon>
        <taxon>Cucurbitaceae</taxon>
        <taxon>Benincaseae</taxon>
        <taxon>Cucumis</taxon>
    </lineage>
</organism>
<dbReference type="Proteomes" id="UP000321947">
    <property type="component" value="Unassembled WGS sequence"/>
</dbReference>
<evidence type="ECO:0000313" key="2">
    <source>
        <dbReference type="Proteomes" id="UP000321947"/>
    </source>
</evidence>
<evidence type="ECO:0000313" key="1">
    <source>
        <dbReference type="EMBL" id="TYK02486.1"/>
    </source>
</evidence>
<accession>A0A5D3BW86</accession>
<protein>
    <submittedName>
        <fullName evidence="1">Beta-galactosidase</fullName>
    </submittedName>
</protein>